<keyword evidence="2" id="KW-1185">Reference proteome</keyword>
<dbReference type="AlphaFoldDB" id="A0A7X0C4N4"/>
<proteinExistence type="predicted"/>
<evidence type="ECO:0000313" key="2">
    <source>
        <dbReference type="Proteomes" id="UP000583800"/>
    </source>
</evidence>
<gene>
    <name evidence="1" type="ORF">FHU36_004126</name>
</gene>
<protein>
    <submittedName>
        <fullName evidence="1">Integrase</fullName>
    </submittedName>
</protein>
<dbReference type="RefSeq" id="WP_185085499.1">
    <property type="nucleotide sequence ID" value="NZ_JACHJB010000002.1"/>
</dbReference>
<sequence length="502" mass="55764">MTRTYATDEQYERWFIAECCRCGRRRHKAGHWPDGYICRTCADRAIRVRGTCPGCDQDRALPGRRSSDGAAICTTCAGFSQTFACSRCGFEGKLLGGRLCERCTLNDRLTAVLDAGTGRIRPELRPLFDLLAAMEQPGRGLAWLAMHSNHPGNAAALLQRLALGQIPLTHDALHELQPWRTAAHLEELLMAGGPLPAVDKYICSFQRWLPGHLASVDNAVRVKTIRLFATWHVLPALRARAERSNITPSVRRNAAEQITHATTFLTWLHKRGRTLGSCRQSDIDAWYAENTEHARTRLRVFLTWAMQSRQCPRSLSLPAMKISRRAPLTEDERLAALRRLLIDTHIPQRLRAAGIIVLLYAQPLTRVIQLTIDDLFRDGEDVFLRLGEPPSPVPGSVASLLLDYIAARDNMNTATNRASRWLFPGRRAGQPCRPDHLSALLNEIGIPAAAARGAAIRQQLLEMPAPVVADALSYHDKTTARLLREGGGGWNRYAAGEHGTSP</sequence>
<accession>A0A7X0C4N4</accession>
<organism evidence="1 2">
    <name type="scientific">Nonomuraea muscovyensis</name>
    <dbReference type="NCBI Taxonomy" id="1124761"/>
    <lineage>
        <taxon>Bacteria</taxon>
        <taxon>Bacillati</taxon>
        <taxon>Actinomycetota</taxon>
        <taxon>Actinomycetes</taxon>
        <taxon>Streptosporangiales</taxon>
        <taxon>Streptosporangiaceae</taxon>
        <taxon>Nonomuraea</taxon>
    </lineage>
</organism>
<evidence type="ECO:0000313" key="1">
    <source>
        <dbReference type="EMBL" id="MBB6347581.1"/>
    </source>
</evidence>
<name>A0A7X0C4N4_9ACTN</name>
<comment type="caution">
    <text evidence="1">The sequence shown here is derived from an EMBL/GenBank/DDBJ whole genome shotgun (WGS) entry which is preliminary data.</text>
</comment>
<reference evidence="1 2" key="1">
    <citation type="submission" date="2020-08" db="EMBL/GenBank/DDBJ databases">
        <title>Sequencing the genomes of 1000 actinobacteria strains.</title>
        <authorList>
            <person name="Klenk H.-P."/>
        </authorList>
    </citation>
    <scope>NUCLEOTIDE SEQUENCE [LARGE SCALE GENOMIC DNA]</scope>
    <source>
        <strain evidence="1 2">DSM 45913</strain>
    </source>
</reference>
<dbReference type="Proteomes" id="UP000583800">
    <property type="component" value="Unassembled WGS sequence"/>
</dbReference>
<dbReference type="EMBL" id="JACHJB010000002">
    <property type="protein sequence ID" value="MBB6347581.1"/>
    <property type="molecule type" value="Genomic_DNA"/>
</dbReference>